<dbReference type="RefSeq" id="WP_130345939.1">
    <property type="nucleotide sequence ID" value="NZ_SGWQ01000007.1"/>
</dbReference>
<dbReference type="GO" id="GO:0016829">
    <property type="term" value="F:lyase activity"/>
    <property type="evidence" value="ECO:0007669"/>
    <property type="project" value="UniProtKB-KW"/>
</dbReference>
<feature type="domain" description="Right handed beta helix" evidence="3">
    <location>
        <begin position="61"/>
        <end position="238"/>
    </location>
</feature>
<keyword evidence="2" id="KW-0732">Signal</keyword>
<gene>
    <name evidence="4" type="ORF">EV193_107121</name>
</gene>
<dbReference type="AlphaFoldDB" id="A0A4Q7KKN1"/>
<feature type="region of interest" description="Disordered" evidence="1">
    <location>
        <begin position="32"/>
        <end position="53"/>
    </location>
</feature>
<sequence length="265" mass="28490">MRVTRLKVLSALLVLTAGVAVPTLAIASPDERPKRERLHITEGGTPDNPKVYDGTGKDVDGITIDADNVIVENFTLAEPKAPGIRAEGNNITLRKNTIDKPVDGDGDGIRFFGKGIRIQQNIVRETSNDHGHADCMQIYATNTPASEDVLIEGNRCERIDNMCLMAEGPNEGEGNGEGHSHHFTIRNNFCETRKAAQTLMFEDIQHATITGNEFAAAPTKAIGLAIKSTNATVADNKVSPDIEYEVGIDDSSREGYQGPEPGGGP</sequence>
<evidence type="ECO:0000256" key="2">
    <source>
        <dbReference type="SAM" id="SignalP"/>
    </source>
</evidence>
<name>A0A4Q7KKN1_9PSEU</name>
<dbReference type="SUPFAM" id="SSF51126">
    <property type="entry name" value="Pectin lyase-like"/>
    <property type="match status" value="1"/>
</dbReference>
<dbReference type="Pfam" id="PF13229">
    <property type="entry name" value="Beta_helix"/>
    <property type="match status" value="1"/>
</dbReference>
<keyword evidence="4" id="KW-0456">Lyase</keyword>
<feature type="signal peptide" evidence="2">
    <location>
        <begin position="1"/>
        <end position="27"/>
    </location>
</feature>
<evidence type="ECO:0000313" key="5">
    <source>
        <dbReference type="Proteomes" id="UP000294257"/>
    </source>
</evidence>
<organism evidence="4 5">
    <name type="scientific">Herbihabitans rhizosphaerae</name>
    <dbReference type="NCBI Taxonomy" id="1872711"/>
    <lineage>
        <taxon>Bacteria</taxon>
        <taxon>Bacillati</taxon>
        <taxon>Actinomycetota</taxon>
        <taxon>Actinomycetes</taxon>
        <taxon>Pseudonocardiales</taxon>
        <taxon>Pseudonocardiaceae</taxon>
        <taxon>Herbihabitans</taxon>
    </lineage>
</organism>
<proteinExistence type="predicted"/>
<comment type="caution">
    <text evidence="4">The sequence shown here is derived from an EMBL/GenBank/DDBJ whole genome shotgun (WGS) entry which is preliminary data.</text>
</comment>
<evidence type="ECO:0000256" key="1">
    <source>
        <dbReference type="SAM" id="MobiDB-lite"/>
    </source>
</evidence>
<accession>A0A4Q7KKN1</accession>
<dbReference type="EMBL" id="SGWQ01000007">
    <property type="protein sequence ID" value="RZS36440.1"/>
    <property type="molecule type" value="Genomic_DNA"/>
</dbReference>
<dbReference type="OrthoDB" id="4137415at2"/>
<dbReference type="InterPro" id="IPR012334">
    <property type="entry name" value="Pectin_lyas_fold"/>
</dbReference>
<dbReference type="InterPro" id="IPR039448">
    <property type="entry name" value="Beta_helix"/>
</dbReference>
<keyword evidence="5" id="KW-1185">Reference proteome</keyword>
<dbReference type="Proteomes" id="UP000294257">
    <property type="component" value="Unassembled WGS sequence"/>
</dbReference>
<reference evidence="4 5" key="1">
    <citation type="submission" date="2019-02" db="EMBL/GenBank/DDBJ databases">
        <title>Genomic Encyclopedia of Type Strains, Phase IV (KMG-IV): sequencing the most valuable type-strain genomes for metagenomic binning, comparative biology and taxonomic classification.</title>
        <authorList>
            <person name="Goeker M."/>
        </authorList>
    </citation>
    <scope>NUCLEOTIDE SEQUENCE [LARGE SCALE GENOMIC DNA]</scope>
    <source>
        <strain evidence="4 5">DSM 101727</strain>
    </source>
</reference>
<evidence type="ECO:0000313" key="4">
    <source>
        <dbReference type="EMBL" id="RZS36440.1"/>
    </source>
</evidence>
<dbReference type="InterPro" id="IPR011050">
    <property type="entry name" value="Pectin_lyase_fold/virulence"/>
</dbReference>
<evidence type="ECO:0000259" key="3">
    <source>
        <dbReference type="Pfam" id="PF13229"/>
    </source>
</evidence>
<dbReference type="Gene3D" id="2.160.20.10">
    <property type="entry name" value="Single-stranded right-handed beta-helix, Pectin lyase-like"/>
    <property type="match status" value="1"/>
</dbReference>
<protein>
    <submittedName>
        <fullName evidence="4">Parallel beta helix pectate lyase-like protein</fullName>
    </submittedName>
</protein>
<feature type="chain" id="PRO_5020308931" evidence="2">
    <location>
        <begin position="28"/>
        <end position="265"/>
    </location>
</feature>